<name>A0ABM3JFA3_BACDO</name>
<evidence type="ECO:0000313" key="2">
    <source>
        <dbReference type="Proteomes" id="UP001652620"/>
    </source>
</evidence>
<feature type="region of interest" description="Disordered" evidence="1">
    <location>
        <begin position="1107"/>
        <end position="1128"/>
    </location>
</feature>
<protein>
    <submittedName>
        <fullName evidence="3">Pneumococcal serine-rich repeat protein isoform X2</fullName>
    </submittedName>
</protein>
<feature type="compositionally biased region" description="Low complexity" evidence="1">
    <location>
        <begin position="2032"/>
        <end position="2050"/>
    </location>
</feature>
<dbReference type="RefSeq" id="XP_049307888.1">
    <property type="nucleotide sequence ID" value="XM_049451931.1"/>
</dbReference>
<dbReference type="Proteomes" id="UP001652620">
    <property type="component" value="Chromosome 1"/>
</dbReference>
<feature type="region of interest" description="Disordered" evidence="1">
    <location>
        <begin position="1693"/>
        <end position="1716"/>
    </location>
</feature>
<feature type="region of interest" description="Disordered" evidence="1">
    <location>
        <begin position="1785"/>
        <end position="2234"/>
    </location>
</feature>
<feature type="compositionally biased region" description="Polar residues" evidence="1">
    <location>
        <begin position="400"/>
        <end position="409"/>
    </location>
</feature>
<feature type="compositionally biased region" description="Low complexity" evidence="1">
    <location>
        <begin position="1610"/>
        <end position="1620"/>
    </location>
</feature>
<organism evidence="2 3">
    <name type="scientific">Bactrocera dorsalis</name>
    <name type="common">Oriental fruit fly</name>
    <name type="synonym">Dacus dorsalis</name>
    <dbReference type="NCBI Taxonomy" id="27457"/>
    <lineage>
        <taxon>Eukaryota</taxon>
        <taxon>Metazoa</taxon>
        <taxon>Ecdysozoa</taxon>
        <taxon>Arthropoda</taxon>
        <taxon>Hexapoda</taxon>
        <taxon>Insecta</taxon>
        <taxon>Pterygota</taxon>
        <taxon>Neoptera</taxon>
        <taxon>Endopterygota</taxon>
        <taxon>Diptera</taxon>
        <taxon>Brachycera</taxon>
        <taxon>Muscomorpha</taxon>
        <taxon>Tephritoidea</taxon>
        <taxon>Tephritidae</taxon>
        <taxon>Bactrocera</taxon>
        <taxon>Bactrocera</taxon>
    </lineage>
</organism>
<feature type="compositionally biased region" description="Basic residues" evidence="1">
    <location>
        <begin position="1795"/>
        <end position="1804"/>
    </location>
</feature>
<proteinExistence type="predicted"/>
<feature type="region of interest" description="Disordered" evidence="1">
    <location>
        <begin position="782"/>
        <end position="838"/>
    </location>
</feature>
<feature type="compositionally biased region" description="Basic and acidic residues" evidence="1">
    <location>
        <begin position="1697"/>
        <end position="1716"/>
    </location>
</feature>
<feature type="region of interest" description="Disordered" evidence="1">
    <location>
        <begin position="1172"/>
        <end position="1191"/>
    </location>
</feature>
<feature type="region of interest" description="Disordered" evidence="1">
    <location>
        <begin position="1439"/>
        <end position="1469"/>
    </location>
</feature>
<feature type="compositionally biased region" description="Basic and acidic residues" evidence="1">
    <location>
        <begin position="1841"/>
        <end position="1852"/>
    </location>
</feature>
<feature type="compositionally biased region" description="Polar residues" evidence="1">
    <location>
        <begin position="430"/>
        <end position="441"/>
    </location>
</feature>
<reference evidence="2" key="1">
    <citation type="submission" date="2025-05" db="UniProtKB">
        <authorList>
            <consortium name="RefSeq"/>
        </authorList>
    </citation>
    <scope>NUCLEOTIDE SEQUENCE [LARGE SCALE GENOMIC DNA]</scope>
</reference>
<feature type="region of interest" description="Disordered" evidence="1">
    <location>
        <begin position="1643"/>
        <end position="1669"/>
    </location>
</feature>
<feature type="compositionally biased region" description="Polar residues" evidence="1">
    <location>
        <begin position="1115"/>
        <end position="1125"/>
    </location>
</feature>
<feature type="compositionally biased region" description="Low complexity" evidence="1">
    <location>
        <begin position="155"/>
        <end position="180"/>
    </location>
</feature>
<feature type="compositionally biased region" description="Low complexity" evidence="1">
    <location>
        <begin position="410"/>
        <end position="429"/>
    </location>
</feature>
<feature type="compositionally biased region" description="Basic residues" evidence="1">
    <location>
        <begin position="2114"/>
        <end position="2124"/>
    </location>
</feature>
<feature type="compositionally biased region" description="Basic and acidic residues" evidence="1">
    <location>
        <begin position="1874"/>
        <end position="1883"/>
    </location>
</feature>
<feature type="compositionally biased region" description="Polar residues" evidence="1">
    <location>
        <begin position="630"/>
        <end position="642"/>
    </location>
</feature>
<feature type="compositionally biased region" description="Polar residues" evidence="1">
    <location>
        <begin position="505"/>
        <end position="515"/>
    </location>
</feature>
<feature type="compositionally biased region" description="Polar residues" evidence="1">
    <location>
        <begin position="114"/>
        <end position="127"/>
    </location>
</feature>
<feature type="compositionally biased region" description="Basic residues" evidence="1">
    <location>
        <begin position="8"/>
        <end position="29"/>
    </location>
</feature>
<feature type="compositionally biased region" description="Low complexity" evidence="1">
    <location>
        <begin position="2062"/>
        <end position="2072"/>
    </location>
</feature>
<feature type="compositionally biased region" description="Basic and acidic residues" evidence="1">
    <location>
        <begin position="2073"/>
        <end position="2112"/>
    </location>
</feature>
<accession>A0ABM3JFA3</accession>
<feature type="compositionally biased region" description="Polar residues" evidence="1">
    <location>
        <begin position="1853"/>
        <end position="1863"/>
    </location>
</feature>
<sequence length="2234" mass="245902">MEVATTNTHHHNHHHHHQQHQHLGHQLHHPAHRLPMAKAQQQQQQQQQQNSLIVSAASDSATRNGNSGGSPRSPFQREVREWQRIDPDTGALLSGRLEADRWINGPLNSYGKISDSQNISQPNGTQHTQRKQLEVLQKRTANGAVQVIRAQTVQTSSSRSWSSSNSNSASTSASASASASPICMQTNVIGGRSILHNHNNSTNNHTNNNNNNSINNSSKHFHSTLQQHLAEANTHWLQLSPPTIAATVDISEVSTDDDLDKAAATIAETQYIVDDGEIDEDAAGDGNGESVCSGGGGVDVDAAPCNYSISRSGSAGSGSGGSKGHALSSSAASSSSTLHSQSSGLLVPDTAPSLKLSNLMKSSSGGSSSSNNSTKLNTHKSAVGKVSLHAIVGGGAGVGDSNSTRVNNDLTESPKSTATTTKSSSEALSGTKTWQPQQQRSNARHLEQATLYGQNSNSSKTRVGVADCDDCYAVVADADESQPRYHQHHLQTQQQQLRRQQQQQSGGLLSETATPTRRRDLESFRLYGDSTAASTLSASATAGAATADNNAKADDLRLSTRQLRRQQQPFGQLSSSALLQRSHSISTDDLSNEWESNEAVAESNEWRRVSKLRRSFQSSSTANNNVNNSKELSTQESTTSSIRRPYDLPASTVSVSRIRAELESGRRLTTAMRNNHVDLAALESILHGPDRTTDASKRNTLLTAESLKEIRGRLKKLSDESLYKDDFIAYQQPPAADEHIEVQQSVRRKLSIPRLRQLTPEESLEISTPTQQPSSAFKVVGATHKPHDNNETLKNLNQKHTSNSLESRQKATRDTSSTEWHSRRKSYGFEKMSPPDSKTMYRMDASTDSGLGRSGELGNWSPTEAAASTAARATVIHFGEPAKTVTSAHYRAGKSPVRRTPDEDLLKRHSIAVDESQYVRDNLRKTSQVHLNGFYEPAEPAAKTTLQLSRFEHNTAESNQGLNAGSTLFQRTQNAQKRVEFCKTEVHFAAESGRVNIVETDGKPPPTNNFRRRRRTTSGPLQTLTKTASTAATTTTAVSTTAAAATTTASNVTHFGDDHQQRHRTIATSVVAYKASLMEPSTVLNDAQAMSAPTSVTVSVQKLCDSQHAEGSRGSYASTTSGVDTTDNENDEIAAIRGILKNKPVKPKPYHLGENIDSADALWGVQLKPVSGGGSSGVGVREKEDSPTAALNKSVAERVRIVEKRHEHNAPNGYSTKINLSLDEPAAARDWPSAGAPKLLTNTDSQPIPNNTNRRPSAQELILQDLREHQRMLDEGLKSTSLIIKTMRSANEFDEAMRRLSIASMESTTMPPIVVPTPMLRSNSYQETVRRFSNTSLESTERELTTQTVVNTSSSATSLAATTISRRLSFESQSAFVTPLSLPPAPLVAPRLKLLGSTEVTVSQQLSQLRRMYDIATQNANDEDTADSADEEVKSYFCPREQTEQSDSGGGTLESSSQEDERAVEYSSGSWSRMKAKRTIWKIEAEERKAVPAVLDKADLPKSNIMSIELHSPQTSLDKRDSFKRNQTPPVAKPRTVSNVSANEHPQIHVATTVKQTADRFTTAEQQRESLKIVKEARGARKLREHELSYFGVPHVHKHDDNEPKPKLLSNSNSNTMSMSKRSLPSRQRLTVIGNDDTKSLRRHEAHNTDTTTKNTVSETTEAQTKAQTATKWQLLNDKPDLLRHSPIAVEPQLTRRTADVQQRERNSTSVERNKRMSTKELRLEDELNDLDEADNPDEHFYENITNEITPVFKVKSPQPYDRKMDVERDAYILNEMNENADLTMKALSDEAAHKDRRRRRSSLHRRDSKPLETIEEKMHTQTPNDSFIAVKMSRGTLASEAKRHARNDNNTRVRTSSQSSVESCPRARSRSLSSEREYENIRTPKTTRTPSSAATKTQSKITSKQQHRSSSRESQRSARLPYSSGDEVNPREEQRVRMKSKRSSNSTSGTTGRGSSERRSSNSTKKDAEKHGHHSTTTSSRDVEQRRRAASSTTHASQREERGECVPVPPQQRTTSSGRSSSSKRRDEHATSNTAASGGSSGRHTSSRTATEKSRSSANAGVRLLRSLRVGRTTDDAKVSSTEHRASGHRGTSEREREKAHEKEREKESQSKSRGHSTSKTQHHSSSSEHHHRVADTNTHHLAAHSGSMSSKTREHKKSALTAVEKQHERATTPTHSKSSQVINGRHTGQHDGHRKHNDQRRVLHTRPQQNEATSTTTTTHRKRSEHSARERK</sequence>
<gene>
    <name evidence="3" type="primary">LOC105222035</name>
</gene>
<feature type="compositionally biased region" description="Low complexity" evidence="1">
    <location>
        <begin position="618"/>
        <end position="629"/>
    </location>
</feature>
<feature type="compositionally biased region" description="Basic and acidic residues" evidence="1">
    <location>
        <begin position="1956"/>
        <end position="1971"/>
    </location>
</feature>
<keyword evidence="2" id="KW-1185">Reference proteome</keyword>
<feature type="compositionally biased region" description="Low complexity" evidence="1">
    <location>
        <begin position="1649"/>
        <end position="1669"/>
    </location>
</feature>
<feature type="compositionally biased region" description="Polar residues" evidence="1">
    <location>
        <begin position="1884"/>
        <end position="1903"/>
    </location>
</feature>
<evidence type="ECO:0000256" key="1">
    <source>
        <dbReference type="SAM" id="MobiDB-lite"/>
    </source>
</evidence>
<feature type="region of interest" description="Disordered" evidence="1">
    <location>
        <begin position="482"/>
        <end position="519"/>
    </location>
</feature>
<reference evidence="3" key="2">
    <citation type="submission" date="2025-08" db="UniProtKB">
        <authorList>
            <consortium name="RefSeq"/>
        </authorList>
    </citation>
    <scope>IDENTIFICATION</scope>
    <source>
        <tissue evidence="3">Adult</tissue>
    </source>
</reference>
<feature type="compositionally biased region" description="Basic and acidic residues" evidence="1">
    <location>
        <begin position="1805"/>
        <end position="1820"/>
    </location>
</feature>
<feature type="region of interest" description="Disordered" evidence="1">
    <location>
        <begin position="1228"/>
        <end position="1256"/>
    </location>
</feature>
<feature type="region of interest" description="Disordered" evidence="1">
    <location>
        <begin position="150"/>
        <end position="180"/>
    </location>
</feature>
<feature type="region of interest" description="Disordered" evidence="1">
    <location>
        <begin position="997"/>
        <end position="1018"/>
    </location>
</feature>
<feature type="region of interest" description="Disordered" evidence="1">
    <location>
        <begin position="193"/>
        <end position="226"/>
    </location>
</feature>
<feature type="compositionally biased region" description="Low complexity" evidence="1">
    <location>
        <begin position="196"/>
        <end position="218"/>
    </location>
</feature>
<feature type="compositionally biased region" description="Low complexity" evidence="1">
    <location>
        <begin position="324"/>
        <end position="346"/>
    </location>
</feature>
<feature type="region of interest" description="Disordered" evidence="1">
    <location>
        <begin position="1"/>
        <end position="29"/>
    </location>
</feature>
<feature type="region of interest" description="Disordered" evidence="1">
    <location>
        <begin position="311"/>
        <end position="378"/>
    </location>
</feature>
<feature type="compositionally biased region" description="Low complexity" evidence="1">
    <location>
        <begin position="490"/>
        <end position="504"/>
    </location>
</feature>
<dbReference type="GeneID" id="105222035"/>
<feature type="compositionally biased region" description="Low complexity" evidence="1">
    <location>
        <begin position="353"/>
        <end position="378"/>
    </location>
</feature>
<feature type="region of interest" description="Disordered" evidence="1">
    <location>
        <begin position="1515"/>
        <end position="1538"/>
    </location>
</feature>
<feature type="compositionally biased region" description="Polar residues" evidence="1">
    <location>
        <begin position="1240"/>
        <end position="1256"/>
    </location>
</feature>
<feature type="region of interest" description="Disordered" evidence="1">
    <location>
        <begin position="586"/>
        <end position="645"/>
    </location>
</feature>
<feature type="compositionally biased region" description="Basic residues" evidence="1">
    <location>
        <begin position="2194"/>
        <end position="2206"/>
    </location>
</feature>
<feature type="region of interest" description="Disordered" evidence="1">
    <location>
        <begin position="1595"/>
        <end position="1626"/>
    </location>
</feature>
<feature type="compositionally biased region" description="Polar residues" evidence="1">
    <location>
        <begin position="2173"/>
        <end position="2184"/>
    </location>
</feature>
<feature type="region of interest" description="Disordered" evidence="1">
    <location>
        <begin position="111"/>
        <end position="130"/>
    </location>
</feature>
<feature type="compositionally biased region" description="Polar residues" evidence="1">
    <location>
        <begin position="792"/>
        <end position="806"/>
    </location>
</feature>
<evidence type="ECO:0000313" key="3">
    <source>
        <dbReference type="RefSeq" id="XP_049307888.1"/>
    </source>
</evidence>
<feature type="compositionally biased region" description="Basic and acidic residues" evidence="1">
    <location>
        <begin position="2127"/>
        <end position="2140"/>
    </location>
</feature>
<feature type="region of interest" description="Disordered" evidence="1">
    <location>
        <begin position="394"/>
        <end position="444"/>
    </location>
</feature>
<feature type="region of interest" description="Disordered" evidence="1">
    <location>
        <begin position="58"/>
        <end position="79"/>
    </location>
</feature>
<feature type="compositionally biased region" description="Low complexity" evidence="1">
    <location>
        <begin position="1944"/>
        <end position="1955"/>
    </location>
</feature>